<gene>
    <name evidence="3" type="ORF">GCM10010191_12840</name>
</gene>
<dbReference type="PANTHER" id="PTHR35526">
    <property type="entry name" value="ANTI-SIGMA-F FACTOR RSBW-RELATED"/>
    <property type="match status" value="1"/>
</dbReference>
<reference evidence="3 4" key="1">
    <citation type="journal article" date="2019" name="Int. J. Syst. Evol. Microbiol.">
        <title>The Global Catalogue of Microorganisms (GCM) 10K type strain sequencing project: providing services to taxonomists for standard genome sequencing and annotation.</title>
        <authorList>
            <consortium name="The Broad Institute Genomics Platform"/>
            <consortium name="The Broad Institute Genome Sequencing Center for Infectious Disease"/>
            <person name="Wu L."/>
            <person name="Ma J."/>
        </authorList>
    </citation>
    <scope>NUCLEOTIDE SEQUENCE [LARGE SCALE GENOMIC DNA]</scope>
    <source>
        <strain evidence="3 4">JCM 3325</strain>
    </source>
</reference>
<evidence type="ECO:0000256" key="1">
    <source>
        <dbReference type="ARBA" id="ARBA00022527"/>
    </source>
</evidence>
<evidence type="ECO:0000259" key="2">
    <source>
        <dbReference type="Pfam" id="PF13581"/>
    </source>
</evidence>
<evidence type="ECO:0000313" key="4">
    <source>
        <dbReference type="Proteomes" id="UP001501231"/>
    </source>
</evidence>
<sequence>MCEPATLVVKATLHAIKQTRDFIALVFGSWGLDDYVARTVVSELATNAVRHGSAPGDPVIIRAYLLDGRPVVEVWDKSDAQPVVRAPDPTSESGRGLLLMEALVHRWGSRPLNGGGKVVYAVLNSEHA</sequence>
<feature type="domain" description="Histidine kinase/HSP90-like ATPase" evidence="2">
    <location>
        <begin position="10"/>
        <end position="120"/>
    </location>
</feature>
<comment type="caution">
    <text evidence="3">The sequence shown here is derived from an EMBL/GenBank/DDBJ whole genome shotgun (WGS) entry which is preliminary data.</text>
</comment>
<keyword evidence="1" id="KW-0808">Transferase</keyword>
<dbReference type="InterPro" id="IPR036890">
    <property type="entry name" value="HATPase_C_sf"/>
</dbReference>
<dbReference type="Gene3D" id="3.30.565.10">
    <property type="entry name" value="Histidine kinase-like ATPase, C-terminal domain"/>
    <property type="match status" value="1"/>
</dbReference>
<accession>A0ABN3IKL3</accession>
<dbReference type="EMBL" id="BAAARW010000004">
    <property type="protein sequence ID" value="GAA2406261.1"/>
    <property type="molecule type" value="Genomic_DNA"/>
</dbReference>
<dbReference type="Pfam" id="PF13581">
    <property type="entry name" value="HATPase_c_2"/>
    <property type="match status" value="1"/>
</dbReference>
<dbReference type="CDD" id="cd16936">
    <property type="entry name" value="HATPase_RsbW-like"/>
    <property type="match status" value="1"/>
</dbReference>
<organism evidence="3 4">
    <name type="scientific">Actinomadura vinacea</name>
    <dbReference type="NCBI Taxonomy" id="115336"/>
    <lineage>
        <taxon>Bacteria</taxon>
        <taxon>Bacillati</taxon>
        <taxon>Actinomycetota</taxon>
        <taxon>Actinomycetes</taxon>
        <taxon>Streptosporangiales</taxon>
        <taxon>Thermomonosporaceae</taxon>
        <taxon>Actinomadura</taxon>
    </lineage>
</organism>
<dbReference type="Proteomes" id="UP001501231">
    <property type="component" value="Unassembled WGS sequence"/>
</dbReference>
<protein>
    <recommendedName>
        <fullName evidence="2">Histidine kinase/HSP90-like ATPase domain-containing protein</fullName>
    </recommendedName>
</protein>
<name>A0ABN3IKL3_9ACTN</name>
<dbReference type="SUPFAM" id="SSF55874">
    <property type="entry name" value="ATPase domain of HSP90 chaperone/DNA topoisomerase II/histidine kinase"/>
    <property type="match status" value="1"/>
</dbReference>
<dbReference type="PANTHER" id="PTHR35526:SF3">
    <property type="entry name" value="ANTI-SIGMA-F FACTOR RSBW"/>
    <property type="match status" value="1"/>
</dbReference>
<proteinExistence type="predicted"/>
<keyword evidence="1" id="KW-0723">Serine/threonine-protein kinase</keyword>
<keyword evidence="1" id="KW-0418">Kinase</keyword>
<evidence type="ECO:0000313" key="3">
    <source>
        <dbReference type="EMBL" id="GAA2406261.1"/>
    </source>
</evidence>
<keyword evidence="4" id="KW-1185">Reference proteome</keyword>
<dbReference type="RefSeq" id="WP_344587579.1">
    <property type="nucleotide sequence ID" value="NZ_BAAARW010000004.1"/>
</dbReference>
<dbReference type="InterPro" id="IPR050267">
    <property type="entry name" value="Anti-sigma-factor_SerPK"/>
</dbReference>
<dbReference type="InterPro" id="IPR003594">
    <property type="entry name" value="HATPase_dom"/>
</dbReference>